<protein>
    <recommendedName>
        <fullName evidence="6">2-oxoadipate dioxygenase/decarboxylase</fullName>
        <ecNumber evidence="6">1.13.11.93</ecNumber>
    </recommendedName>
    <alternativeName>
        <fullName evidence="7">2-hydroxyglutarate synthase</fullName>
    </alternativeName>
</protein>
<dbReference type="EMBL" id="FWYF01000001">
    <property type="protein sequence ID" value="SMD33095.1"/>
    <property type="molecule type" value="Genomic_DNA"/>
</dbReference>
<dbReference type="EC" id="1.13.11.93" evidence="6"/>
<comment type="similarity">
    <text evidence="5">Belongs to the 2-oxoadipate dioxygenase/decarboxylase family.</text>
</comment>
<evidence type="ECO:0000313" key="8">
    <source>
        <dbReference type="EMBL" id="SMD33095.1"/>
    </source>
</evidence>
<keyword evidence="9" id="KW-1185">Reference proteome</keyword>
<evidence type="ECO:0000256" key="5">
    <source>
        <dbReference type="ARBA" id="ARBA00035013"/>
    </source>
</evidence>
<dbReference type="RefSeq" id="WP_084371774.1">
    <property type="nucleotide sequence ID" value="NZ_FWYF01000001.1"/>
</dbReference>
<dbReference type="PANTHER" id="PTHR31136:SF5">
    <property type="entry name" value="2-OXOADIPATE DIOXYGENASE_DECARBOXYLASE, CHLOROPLASTIC"/>
    <property type="match status" value="1"/>
</dbReference>
<keyword evidence="4" id="KW-0408">Iron</keyword>
<evidence type="ECO:0000256" key="3">
    <source>
        <dbReference type="ARBA" id="ARBA00023002"/>
    </source>
</evidence>
<dbReference type="GO" id="GO:0051213">
    <property type="term" value="F:dioxygenase activity"/>
    <property type="evidence" value="ECO:0007669"/>
    <property type="project" value="UniProtKB-KW"/>
</dbReference>
<dbReference type="InterPro" id="IPR009770">
    <property type="entry name" value="HGLS"/>
</dbReference>
<organism evidence="8 9">
    <name type="scientific">Reichenbachiella faecimaris</name>
    <dbReference type="NCBI Taxonomy" id="692418"/>
    <lineage>
        <taxon>Bacteria</taxon>
        <taxon>Pseudomonadati</taxon>
        <taxon>Bacteroidota</taxon>
        <taxon>Cytophagia</taxon>
        <taxon>Cytophagales</taxon>
        <taxon>Reichenbachiellaceae</taxon>
        <taxon>Reichenbachiella</taxon>
    </lineage>
</organism>
<dbReference type="OrthoDB" id="506370at2"/>
<dbReference type="Gene3D" id="3.10.180.50">
    <property type="match status" value="1"/>
</dbReference>
<evidence type="ECO:0000256" key="7">
    <source>
        <dbReference type="ARBA" id="ARBA00035045"/>
    </source>
</evidence>
<evidence type="ECO:0000256" key="4">
    <source>
        <dbReference type="ARBA" id="ARBA00023004"/>
    </source>
</evidence>
<accession>A0A1W2G8T1</accession>
<evidence type="ECO:0000256" key="1">
    <source>
        <dbReference type="ARBA" id="ARBA00001954"/>
    </source>
</evidence>
<keyword evidence="3" id="KW-0560">Oxidoreductase</keyword>
<dbReference type="Proteomes" id="UP000192472">
    <property type="component" value="Unassembled WGS sequence"/>
</dbReference>
<evidence type="ECO:0000256" key="2">
    <source>
        <dbReference type="ARBA" id="ARBA00022964"/>
    </source>
</evidence>
<evidence type="ECO:0000313" key="9">
    <source>
        <dbReference type="Proteomes" id="UP000192472"/>
    </source>
</evidence>
<dbReference type="SMART" id="SM01150">
    <property type="entry name" value="DUF1338"/>
    <property type="match status" value="1"/>
</dbReference>
<dbReference type="STRING" id="692418.SAMN04488029_1460"/>
<dbReference type="AlphaFoldDB" id="A0A1W2G8T1"/>
<evidence type="ECO:0000256" key="6">
    <source>
        <dbReference type="ARBA" id="ARBA00035023"/>
    </source>
</evidence>
<gene>
    <name evidence="8" type="ORF">SAMN04488029_1460</name>
</gene>
<comment type="cofactor">
    <cofactor evidence="1">
        <name>Fe(2+)</name>
        <dbReference type="ChEBI" id="CHEBI:29033"/>
    </cofactor>
</comment>
<sequence>MQYEEIIDIFWKEYVKTTPSAGKIHELLEAKGEKISNDHIAFRTFNHPSINVEQLAKPFLACGYVEKDDYVFEAKKLRAKHYEHPDAKAPKIFISELLLEEFSQELQYIVLKKINEIPMGLIESNSTIYAGRPWGTISHETYLKLREESEYAAWMYVYGFCANHFTINVNQLTAIESLEEMNNFLKNNGFPMNVSGGEIKGSPEALLEQSSILADKKAIEFAEGSFEVPSCYYEFARRYEDANGILFNGFIAKSADKIFESTNAAS</sequence>
<keyword evidence="2" id="KW-0223">Dioxygenase</keyword>
<proteinExistence type="inferred from homology"/>
<dbReference type="PANTHER" id="PTHR31136">
    <property type="entry name" value="DUF1338 DOMAIN-CONTAINING PROTEIN"/>
    <property type="match status" value="1"/>
</dbReference>
<name>A0A1W2G8T1_REIFA</name>
<dbReference type="Pfam" id="PF07063">
    <property type="entry name" value="HGLS"/>
    <property type="match status" value="2"/>
</dbReference>
<reference evidence="8 9" key="1">
    <citation type="submission" date="2017-04" db="EMBL/GenBank/DDBJ databases">
        <authorList>
            <person name="Afonso C.L."/>
            <person name="Miller P.J."/>
            <person name="Scott M.A."/>
            <person name="Spackman E."/>
            <person name="Goraichik I."/>
            <person name="Dimitrov K.M."/>
            <person name="Suarez D.L."/>
            <person name="Swayne D.E."/>
        </authorList>
    </citation>
    <scope>NUCLEOTIDE SEQUENCE [LARGE SCALE GENOMIC DNA]</scope>
    <source>
        <strain evidence="8 9">DSM 26133</strain>
    </source>
</reference>
<dbReference type="CDD" id="cd16350">
    <property type="entry name" value="VOC_like"/>
    <property type="match status" value="1"/>
</dbReference>